<dbReference type="AlphaFoldDB" id="A0A804Q1D8"/>
<proteinExistence type="predicted"/>
<keyword evidence="3" id="KW-1185">Reference proteome</keyword>
<sequence>MIPKIKRHPNLYLACELNLLLVRIIGVAHKAVPPRLHRLAEVVVPRHCRFEGQDNAAEDLVAAGRDAVLDGDKERLVEGLRRDEHELLVPDRVGRPRRRAGARAAHLAGELQLDAGGHRARGVVWDEVLRGDGGDAEVHELGREVYLGARGRDGGGARGGVRVGVPGVRERLVGLGAEPDGEHDLPVGQLLPALGLEAVPLRRERRVRGHADGHLREVERDAADEVVAGEVLGLEGDLEQVGLEVRGGEGEDLLPGRAVAGRPDGRGALEVAELDLDEGVDGARGGHRGQVARLDDVHVEEPHRLDEVVGGGDLARARGRGGGGRRGVEARDVEARPQHGGQRGASLHQPELLLRGRHRAPRARHHERPRRRCSLHLVGGARGLLSGERRRGGAVGPAALLLVSRVVTSEAFHRAVSVVNGAERGYCCPCRRNVFAWSGVDAAHVAVGGAP</sequence>
<evidence type="ECO:0000313" key="3">
    <source>
        <dbReference type="Proteomes" id="UP000007305"/>
    </source>
</evidence>
<evidence type="ECO:0000313" key="2">
    <source>
        <dbReference type="EnsemblPlants" id="Zm00001eb289350_P001"/>
    </source>
</evidence>
<feature type="compositionally biased region" description="Basic and acidic residues" evidence="1">
    <location>
        <begin position="326"/>
        <end position="337"/>
    </location>
</feature>
<dbReference type="EnsemblPlants" id="Zm00001eb289350_T001">
    <property type="protein sequence ID" value="Zm00001eb289350_P001"/>
    <property type="gene ID" value="Zm00001eb289350"/>
</dbReference>
<reference evidence="2" key="3">
    <citation type="submission" date="2021-05" db="UniProtKB">
        <authorList>
            <consortium name="EnsemblPlants"/>
        </authorList>
    </citation>
    <scope>IDENTIFICATION</scope>
    <source>
        <strain evidence="2">cv. B73</strain>
    </source>
</reference>
<dbReference type="Gramene" id="Zm00001eb289350_T001">
    <property type="protein sequence ID" value="Zm00001eb289350_P001"/>
    <property type="gene ID" value="Zm00001eb289350"/>
</dbReference>
<accession>A0A804Q1D8</accession>
<evidence type="ECO:0000256" key="1">
    <source>
        <dbReference type="SAM" id="MobiDB-lite"/>
    </source>
</evidence>
<protein>
    <submittedName>
        <fullName evidence="2">Uncharacterized protein</fullName>
    </submittedName>
</protein>
<feature type="region of interest" description="Disordered" evidence="1">
    <location>
        <begin position="313"/>
        <end position="345"/>
    </location>
</feature>
<reference evidence="2" key="2">
    <citation type="submission" date="2019-07" db="EMBL/GenBank/DDBJ databases">
        <authorList>
            <person name="Seetharam A."/>
            <person name="Woodhouse M."/>
            <person name="Cannon E."/>
        </authorList>
    </citation>
    <scope>NUCLEOTIDE SEQUENCE [LARGE SCALE GENOMIC DNA]</scope>
    <source>
        <strain evidence="2">cv. B73</strain>
    </source>
</reference>
<reference evidence="3" key="1">
    <citation type="journal article" date="2009" name="Science">
        <title>The B73 maize genome: complexity, diversity, and dynamics.</title>
        <authorList>
            <person name="Schnable P.S."/>
            <person name="Ware D."/>
            <person name="Fulton R.S."/>
            <person name="Stein J.C."/>
            <person name="Wei F."/>
            <person name="Pasternak S."/>
            <person name="Liang C."/>
            <person name="Zhang J."/>
            <person name="Fulton L."/>
            <person name="Graves T.A."/>
            <person name="Minx P."/>
            <person name="Reily A.D."/>
            <person name="Courtney L."/>
            <person name="Kruchowski S.S."/>
            <person name="Tomlinson C."/>
            <person name="Strong C."/>
            <person name="Delehaunty K."/>
            <person name="Fronick C."/>
            <person name="Courtney B."/>
            <person name="Rock S.M."/>
            <person name="Belter E."/>
            <person name="Du F."/>
            <person name="Kim K."/>
            <person name="Abbott R.M."/>
            <person name="Cotton M."/>
            <person name="Levy A."/>
            <person name="Marchetto P."/>
            <person name="Ochoa K."/>
            <person name="Jackson S.M."/>
            <person name="Gillam B."/>
            <person name="Chen W."/>
            <person name="Yan L."/>
            <person name="Higginbotham J."/>
            <person name="Cardenas M."/>
            <person name="Waligorski J."/>
            <person name="Applebaum E."/>
            <person name="Phelps L."/>
            <person name="Falcone J."/>
            <person name="Kanchi K."/>
            <person name="Thane T."/>
            <person name="Scimone A."/>
            <person name="Thane N."/>
            <person name="Henke J."/>
            <person name="Wang T."/>
            <person name="Ruppert J."/>
            <person name="Shah N."/>
            <person name="Rotter K."/>
            <person name="Hodges J."/>
            <person name="Ingenthron E."/>
            <person name="Cordes M."/>
            <person name="Kohlberg S."/>
            <person name="Sgro J."/>
            <person name="Delgado B."/>
            <person name="Mead K."/>
            <person name="Chinwalla A."/>
            <person name="Leonard S."/>
            <person name="Crouse K."/>
            <person name="Collura K."/>
            <person name="Kudrna D."/>
            <person name="Currie J."/>
            <person name="He R."/>
            <person name="Angelova A."/>
            <person name="Rajasekar S."/>
            <person name="Mueller T."/>
            <person name="Lomeli R."/>
            <person name="Scara G."/>
            <person name="Ko A."/>
            <person name="Delaney K."/>
            <person name="Wissotski M."/>
            <person name="Lopez G."/>
            <person name="Campos D."/>
            <person name="Braidotti M."/>
            <person name="Ashley E."/>
            <person name="Golser W."/>
            <person name="Kim H."/>
            <person name="Lee S."/>
            <person name="Lin J."/>
            <person name="Dujmic Z."/>
            <person name="Kim W."/>
            <person name="Talag J."/>
            <person name="Zuccolo A."/>
            <person name="Fan C."/>
            <person name="Sebastian A."/>
            <person name="Kramer M."/>
            <person name="Spiegel L."/>
            <person name="Nascimento L."/>
            <person name="Zutavern T."/>
            <person name="Miller B."/>
            <person name="Ambroise C."/>
            <person name="Muller S."/>
            <person name="Spooner W."/>
            <person name="Narechania A."/>
            <person name="Ren L."/>
            <person name="Wei S."/>
            <person name="Kumari S."/>
            <person name="Faga B."/>
            <person name="Levy M.J."/>
            <person name="McMahan L."/>
            <person name="Van Buren P."/>
            <person name="Vaughn M.W."/>
            <person name="Ying K."/>
            <person name="Yeh C.-T."/>
            <person name="Emrich S.J."/>
            <person name="Jia Y."/>
            <person name="Kalyanaraman A."/>
            <person name="Hsia A.-P."/>
            <person name="Barbazuk W.B."/>
            <person name="Baucom R.S."/>
            <person name="Brutnell T.P."/>
            <person name="Carpita N.C."/>
            <person name="Chaparro C."/>
            <person name="Chia J.-M."/>
            <person name="Deragon J.-M."/>
            <person name="Estill J.C."/>
            <person name="Fu Y."/>
            <person name="Jeddeloh J.A."/>
            <person name="Han Y."/>
            <person name="Lee H."/>
            <person name="Li P."/>
            <person name="Lisch D.R."/>
            <person name="Liu S."/>
            <person name="Liu Z."/>
            <person name="Nagel D.H."/>
            <person name="McCann M.C."/>
            <person name="SanMiguel P."/>
            <person name="Myers A.M."/>
            <person name="Nettleton D."/>
            <person name="Nguyen J."/>
            <person name="Penning B.W."/>
            <person name="Ponnala L."/>
            <person name="Schneider K.L."/>
            <person name="Schwartz D.C."/>
            <person name="Sharma A."/>
            <person name="Soderlund C."/>
            <person name="Springer N.M."/>
            <person name="Sun Q."/>
            <person name="Wang H."/>
            <person name="Waterman M."/>
            <person name="Westerman R."/>
            <person name="Wolfgruber T.K."/>
            <person name="Yang L."/>
            <person name="Yu Y."/>
            <person name="Zhang L."/>
            <person name="Zhou S."/>
            <person name="Zhu Q."/>
            <person name="Bennetzen J.L."/>
            <person name="Dawe R.K."/>
            <person name="Jiang J."/>
            <person name="Jiang N."/>
            <person name="Presting G.G."/>
            <person name="Wessler S.R."/>
            <person name="Aluru S."/>
            <person name="Martienssen R.A."/>
            <person name="Clifton S.W."/>
            <person name="McCombie W.R."/>
            <person name="Wing R.A."/>
            <person name="Wilson R.K."/>
        </authorList>
    </citation>
    <scope>NUCLEOTIDE SEQUENCE [LARGE SCALE GENOMIC DNA]</scope>
    <source>
        <strain evidence="3">cv. B73</strain>
    </source>
</reference>
<dbReference type="FunCoup" id="A0A804Q1D8">
    <property type="interactions" value="473"/>
</dbReference>
<organism evidence="2 3">
    <name type="scientific">Zea mays</name>
    <name type="common">Maize</name>
    <dbReference type="NCBI Taxonomy" id="4577"/>
    <lineage>
        <taxon>Eukaryota</taxon>
        <taxon>Viridiplantae</taxon>
        <taxon>Streptophyta</taxon>
        <taxon>Embryophyta</taxon>
        <taxon>Tracheophyta</taxon>
        <taxon>Spermatophyta</taxon>
        <taxon>Magnoliopsida</taxon>
        <taxon>Liliopsida</taxon>
        <taxon>Poales</taxon>
        <taxon>Poaceae</taxon>
        <taxon>PACMAD clade</taxon>
        <taxon>Panicoideae</taxon>
        <taxon>Andropogonodae</taxon>
        <taxon>Andropogoneae</taxon>
        <taxon>Tripsacinae</taxon>
        <taxon>Zea</taxon>
    </lineage>
</organism>
<dbReference type="Proteomes" id="UP000007305">
    <property type="component" value="Chromosome 6"/>
</dbReference>
<dbReference type="InParanoid" id="A0A804Q1D8"/>
<name>A0A804Q1D8_MAIZE</name>